<reference evidence="1 2" key="1">
    <citation type="submission" date="2020-04" db="EMBL/GenBank/DDBJ databases">
        <authorList>
            <person name="Hitch T.C.A."/>
            <person name="Wylensek D."/>
            <person name="Clavel T."/>
        </authorList>
    </citation>
    <scope>NUCLEOTIDE SEQUENCE [LARGE SCALE GENOMIC DNA]</scope>
    <source>
        <strain evidence="1 2">WCA-380-WT-3C</strain>
    </source>
</reference>
<dbReference type="Pfam" id="PF19553">
    <property type="entry name" value="DUF6076"/>
    <property type="match status" value="1"/>
</dbReference>
<dbReference type="Proteomes" id="UP000588071">
    <property type="component" value="Unassembled WGS sequence"/>
</dbReference>
<dbReference type="AlphaFoldDB" id="A0A7X9RLD6"/>
<proteinExistence type="predicted"/>
<comment type="caution">
    <text evidence="1">The sequence shown here is derived from an EMBL/GenBank/DDBJ whole genome shotgun (WGS) entry which is preliminary data.</text>
</comment>
<dbReference type="EMBL" id="JABAFV010000005">
    <property type="protein sequence ID" value="NME49516.1"/>
    <property type="molecule type" value="Genomic_DNA"/>
</dbReference>
<accession>A0A7X9RLD6</accession>
<evidence type="ECO:0000313" key="2">
    <source>
        <dbReference type="Proteomes" id="UP000588071"/>
    </source>
</evidence>
<evidence type="ECO:0000313" key="1">
    <source>
        <dbReference type="EMBL" id="NME49516.1"/>
    </source>
</evidence>
<dbReference type="InterPro" id="IPR045722">
    <property type="entry name" value="DUF6076"/>
</dbReference>
<protein>
    <submittedName>
        <fullName evidence="1">Uncharacterized protein</fullName>
    </submittedName>
</protein>
<sequence>MEMDGLIVDYDGEKNIVLYQGVNEYPIGGMIAEYARLHPSNLKEIILNYQLINSDVSDESISEFFPWFVDEISERYGIVTAIMITFEFLDIVTSMLKKDHEYEKEWYKEITEEDSIGRYIFEGSGFNSTGFLTNKQLLLSAYYWWTSVYVTFKHCFLMLVSEKEYEDKQIDAFFSMFTKNIDFQHIDFKIANFEGTFHSLYTIKSSMSLLLFEVAHCLDRNIQFKQCVNCGAYFVPKGRNDAIYCSYPSPQNPKKICKDIGAQITRANKEKNDLYTKEYRRIYMRYKMITLRHPENKEAKIKLERLISEAKIWRKRMKDGLVTSEEFFKWLGEF</sequence>
<organism evidence="1 2">
    <name type="scientific">Enterococcus cecorum</name>
    <dbReference type="NCBI Taxonomy" id="44008"/>
    <lineage>
        <taxon>Bacteria</taxon>
        <taxon>Bacillati</taxon>
        <taxon>Bacillota</taxon>
        <taxon>Bacilli</taxon>
        <taxon>Lactobacillales</taxon>
        <taxon>Enterococcaceae</taxon>
        <taxon>Enterococcus</taxon>
    </lineage>
</organism>
<name>A0A7X9RLD6_9ENTE</name>
<dbReference type="RefSeq" id="WP_168930632.1">
    <property type="nucleotide sequence ID" value="NZ_JABAFV010000005.1"/>
</dbReference>
<gene>
    <name evidence="1" type="ORF">HF857_04490</name>
</gene>